<dbReference type="Pfam" id="PF00486">
    <property type="entry name" value="Trans_reg_C"/>
    <property type="match status" value="1"/>
</dbReference>
<dbReference type="InterPro" id="IPR027417">
    <property type="entry name" value="P-loop_NTPase"/>
</dbReference>
<dbReference type="PRINTS" id="PR00364">
    <property type="entry name" value="DISEASERSIST"/>
</dbReference>
<feature type="DNA-binding region" description="OmpR/PhoB-type" evidence="6">
    <location>
        <begin position="1"/>
        <end position="100"/>
    </location>
</feature>
<dbReference type="CDD" id="cd15831">
    <property type="entry name" value="BTAD"/>
    <property type="match status" value="1"/>
</dbReference>
<dbReference type="RefSeq" id="WP_345518718.1">
    <property type="nucleotide sequence ID" value="NZ_BAAAXD010000047.1"/>
</dbReference>
<dbReference type="InterPro" id="IPR011990">
    <property type="entry name" value="TPR-like_helical_dom_sf"/>
</dbReference>
<dbReference type="InterPro" id="IPR005158">
    <property type="entry name" value="BTAD"/>
</dbReference>
<dbReference type="SMART" id="SM00028">
    <property type="entry name" value="TPR"/>
    <property type="match status" value="6"/>
</dbReference>
<dbReference type="InterPro" id="IPR001867">
    <property type="entry name" value="OmpR/PhoB-type_DNA-bd"/>
</dbReference>
<dbReference type="Gene3D" id="1.10.10.10">
    <property type="entry name" value="Winged helix-like DNA-binding domain superfamily/Winged helix DNA-binding domain"/>
    <property type="match status" value="1"/>
</dbReference>
<dbReference type="EMBL" id="JBHMCG010000070">
    <property type="protein sequence ID" value="MFB9573736.1"/>
    <property type="molecule type" value="Genomic_DNA"/>
</dbReference>
<keyword evidence="2" id="KW-0902">Two-component regulatory system</keyword>
<dbReference type="InterPro" id="IPR051677">
    <property type="entry name" value="AfsR-DnrI-RedD_regulator"/>
</dbReference>
<dbReference type="PANTHER" id="PTHR35807:SF1">
    <property type="entry name" value="TRANSCRIPTIONAL REGULATOR REDD"/>
    <property type="match status" value="1"/>
</dbReference>
<accession>A0ABV5R9G3</accession>
<keyword evidence="10" id="KW-1185">Reference proteome</keyword>
<dbReference type="SUPFAM" id="SSF46894">
    <property type="entry name" value="C-terminal effector domain of the bipartite response regulators"/>
    <property type="match status" value="1"/>
</dbReference>
<sequence length="1077" mass="115022">MSHAQVLGPVQIRTAERAVDLGPPKRRMVFAALAVDVGRPVSVGTLIRRVWGAEPPADARNALYVHVMHLRRALAALPADTAAAARPAVRRDANGYRLEVDPEWIDLHRFNRLIEAARAVCDDAGRHTAVLHEALDLWQGTPFAGLSSPWLSEVRDDLRERRLNAVLGWADSELRLGNPQPILARVPALLVEHPLVEPLVGVLMRALHAAGRTAEALDRYASTCRRLADDLGVDPSAELRDLHLKLLTGGPGVPRAAEVAGICPTARAGAARRPDRPGPPALAAVASPRQLPPAPVPFVGRVRQLRTLDGVTGLAVISGMAGVGKTALAVHWAHGAADQFPDGQLYVNLHGWGDTPALTPLDALTHLLVALGTPPHQVPANEQLASAMFRTAAAGRHLLIVLDNANRADQVRPLLPGGPGCLVLVTSRERLTGLVARDCAAELPLDVLDLENAIALVDSLLSGRRREARDLAQACGGLPLALRIAGASAVGTTAAGLEQLLDRLRSDRRLDALSVRADAHAAVETAFQHSYAALDQGQRRLFRLLGELPVTEFGAGLARWLTDDAEDAVDRLVDAHLVTKRAAGRYAMHDLLRNYARQRAAAEESAAGRLSVIHRCYQWYLDRAQAASQILYPQLVRLCPDAPPVFKSAEAALGWVQTEQAQLVEAVAAAAEGGEPAIAWLLADALRGHFLTTRALTTWLKVCRIGLAAARGQGDLRAQAAMQFGLAQALAAGGGHREAISTCQKAVRLSVAAGWPAGRSAALTILGVQHSRLGHTEKALEYTAEALAVSRANGKPSSVAVNLNNLASMNMLLGRLGPARDQLTEAMRLHRAAGTLRGLASVLVNLGTLGYREGRLDLAERRLRESHAIYRDLSDREGAATALSQLALVQRLTGRSAEALRSAQTALGLIRGTGDPNTEALALTSLAAERRHAHPRLAEAYYQRSLRLARTARDRQATCTALIGLADAYLCTHRPEDAASTAAQALELARTASYPQFEGQALALLARVHLGPGDTTTAVRLAGEAVDLHRRAGHRLDLAHSLAVQREALSASRPPAPATAPQTRPRLQEPHETLSTA</sequence>
<gene>
    <name evidence="9" type="ORF">ACFFTL_15805</name>
</gene>
<organism evidence="9 10">
    <name type="scientific">Streptomyces yanii</name>
    <dbReference type="NCBI Taxonomy" id="78510"/>
    <lineage>
        <taxon>Bacteria</taxon>
        <taxon>Bacillati</taxon>
        <taxon>Actinomycetota</taxon>
        <taxon>Actinomycetes</taxon>
        <taxon>Kitasatosporales</taxon>
        <taxon>Streptomycetaceae</taxon>
        <taxon>Streptomyces</taxon>
    </lineage>
</organism>
<dbReference type="SUPFAM" id="SSF48452">
    <property type="entry name" value="TPR-like"/>
    <property type="match status" value="3"/>
</dbReference>
<evidence type="ECO:0000256" key="4">
    <source>
        <dbReference type="ARBA" id="ARBA00023125"/>
    </source>
</evidence>
<dbReference type="InterPro" id="IPR019734">
    <property type="entry name" value="TPR_rpt"/>
</dbReference>
<evidence type="ECO:0000256" key="1">
    <source>
        <dbReference type="ARBA" id="ARBA00005820"/>
    </source>
</evidence>
<feature type="domain" description="OmpR/PhoB-type" evidence="8">
    <location>
        <begin position="1"/>
        <end position="100"/>
    </location>
</feature>
<dbReference type="Proteomes" id="UP001589710">
    <property type="component" value="Unassembled WGS sequence"/>
</dbReference>
<dbReference type="PANTHER" id="PTHR35807">
    <property type="entry name" value="TRANSCRIPTIONAL REGULATOR REDD-RELATED"/>
    <property type="match status" value="1"/>
</dbReference>
<dbReference type="SMART" id="SM00862">
    <property type="entry name" value="Trans_reg_C"/>
    <property type="match status" value="1"/>
</dbReference>
<protein>
    <submittedName>
        <fullName evidence="9">BTAD domain-containing putative transcriptional regulator</fullName>
    </submittedName>
</protein>
<dbReference type="Gene3D" id="3.40.50.300">
    <property type="entry name" value="P-loop containing nucleotide triphosphate hydrolases"/>
    <property type="match status" value="1"/>
</dbReference>
<feature type="region of interest" description="Disordered" evidence="7">
    <location>
        <begin position="1046"/>
        <end position="1077"/>
    </location>
</feature>
<feature type="compositionally biased region" description="Basic and acidic residues" evidence="7">
    <location>
        <begin position="1066"/>
        <end position="1077"/>
    </location>
</feature>
<evidence type="ECO:0000256" key="7">
    <source>
        <dbReference type="SAM" id="MobiDB-lite"/>
    </source>
</evidence>
<evidence type="ECO:0000259" key="8">
    <source>
        <dbReference type="PROSITE" id="PS51755"/>
    </source>
</evidence>
<evidence type="ECO:0000256" key="5">
    <source>
        <dbReference type="ARBA" id="ARBA00023163"/>
    </source>
</evidence>
<keyword evidence="5" id="KW-0804">Transcription</keyword>
<comment type="similarity">
    <text evidence="1">Belongs to the AfsR/DnrI/RedD regulatory family.</text>
</comment>
<dbReference type="InterPro" id="IPR036388">
    <property type="entry name" value="WH-like_DNA-bd_sf"/>
</dbReference>
<evidence type="ECO:0000313" key="10">
    <source>
        <dbReference type="Proteomes" id="UP001589710"/>
    </source>
</evidence>
<dbReference type="PROSITE" id="PS51755">
    <property type="entry name" value="OMPR_PHOB"/>
    <property type="match status" value="1"/>
</dbReference>
<proteinExistence type="inferred from homology"/>
<keyword evidence="4 6" id="KW-0238">DNA-binding</keyword>
<evidence type="ECO:0000256" key="6">
    <source>
        <dbReference type="PROSITE-ProRule" id="PRU01091"/>
    </source>
</evidence>
<dbReference type="SMART" id="SM01043">
    <property type="entry name" value="BTAD"/>
    <property type="match status" value="1"/>
</dbReference>
<keyword evidence="3" id="KW-0805">Transcription regulation</keyword>
<reference evidence="9 10" key="1">
    <citation type="submission" date="2024-09" db="EMBL/GenBank/DDBJ databases">
        <authorList>
            <person name="Sun Q."/>
            <person name="Mori K."/>
        </authorList>
    </citation>
    <scope>NUCLEOTIDE SEQUENCE [LARGE SCALE GENOMIC DNA]</scope>
    <source>
        <strain evidence="9 10">JCM 3331</strain>
    </source>
</reference>
<evidence type="ECO:0000313" key="9">
    <source>
        <dbReference type="EMBL" id="MFB9573736.1"/>
    </source>
</evidence>
<name>A0ABV5R9G3_9ACTN</name>
<dbReference type="InterPro" id="IPR016032">
    <property type="entry name" value="Sig_transdc_resp-reg_C-effctor"/>
</dbReference>
<comment type="caution">
    <text evidence="9">The sequence shown here is derived from an EMBL/GenBank/DDBJ whole genome shotgun (WGS) entry which is preliminary data.</text>
</comment>
<feature type="compositionally biased region" description="Low complexity" evidence="7">
    <location>
        <begin position="1048"/>
        <end position="1065"/>
    </location>
</feature>
<dbReference type="SUPFAM" id="SSF52540">
    <property type="entry name" value="P-loop containing nucleoside triphosphate hydrolases"/>
    <property type="match status" value="1"/>
</dbReference>
<dbReference type="Gene3D" id="1.25.40.10">
    <property type="entry name" value="Tetratricopeptide repeat domain"/>
    <property type="match status" value="3"/>
</dbReference>
<evidence type="ECO:0000256" key="2">
    <source>
        <dbReference type="ARBA" id="ARBA00023012"/>
    </source>
</evidence>
<evidence type="ECO:0000256" key="3">
    <source>
        <dbReference type="ARBA" id="ARBA00023015"/>
    </source>
</evidence>
<dbReference type="Pfam" id="PF03704">
    <property type="entry name" value="BTAD"/>
    <property type="match status" value="1"/>
</dbReference>
<dbReference type="Pfam" id="PF13424">
    <property type="entry name" value="TPR_12"/>
    <property type="match status" value="1"/>
</dbReference>